<comment type="subcellular location">
    <subcellularLocation>
        <location evidence="1">Cell inner membrane</location>
    </subcellularLocation>
</comment>
<dbReference type="Pfam" id="PF03279">
    <property type="entry name" value="Lip_A_acyltrans"/>
    <property type="match status" value="1"/>
</dbReference>
<dbReference type="EMBL" id="JACBZX010000001">
    <property type="protein sequence ID" value="NYG38025.1"/>
    <property type="molecule type" value="Genomic_DNA"/>
</dbReference>
<evidence type="ECO:0000256" key="7">
    <source>
        <dbReference type="SAM" id="MobiDB-lite"/>
    </source>
</evidence>
<evidence type="ECO:0000313" key="9">
    <source>
        <dbReference type="Proteomes" id="UP000592181"/>
    </source>
</evidence>
<gene>
    <name evidence="8" type="ORF">BJY28_002494</name>
</gene>
<dbReference type="Proteomes" id="UP000592181">
    <property type="component" value="Unassembled WGS sequence"/>
</dbReference>
<dbReference type="GO" id="GO:0009247">
    <property type="term" value="P:glycolipid biosynthetic process"/>
    <property type="evidence" value="ECO:0007669"/>
    <property type="project" value="UniProtKB-ARBA"/>
</dbReference>
<evidence type="ECO:0000256" key="6">
    <source>
        <dbReference type="ARBA" id="ARBA00023315"/>
    </source>
</evidence>
<keyword evidence="6 8" id="KW-0012">Acyltransferase</keyword>
<evidence type="ECO:0000256" key="2">
    <source>
        <dbReference type="ARBA" id="ARBA00022475"/>
    </source>
</evidence>
<comment type="caution">
    <text evidence="8">The sequence shown here is derived from an EMBL/GenBank/DDBJ whole genome shotgun (WGS) entry which is preliminary data.</text>
</comment>
<keyword evidence="3" id="KW-0997">Cell inner membrane</keyword>
<organism evidence="8 9">
    <name type="scientific">Janibacter alkaliphilus</name>
    <dbReference type="NCBI Taxonomy" id="1069963"/>
    <lineage>
        <taxon>Bacteria</taxon>
        <taxon>Bacillati</taxon>
        <taxon>Actinomycetota</taxon>
        <taxon>Actinomycetes</taxon>
        <taxon>Micrococcales</taxon>
        <taxon>Intrasporangiaceae</taxon>
        <taxon>Janibacter</taxon>
    </lineage>
</organism>
<dbReference type="NCBIfam" id="NF005919">
    <property type="entry name" value="PRK07920.1"/>
    <property type="match status" value="1"/>
</dbReference>
<keyword evidence="5" id="KW-0472">Membrane</keyword>
<evidence type="ECO:0000313" key="8">
    <source>
        <dbReference type="EMBL" id="NYG38025.1"/>
    </source>
</evidence>
<evidence type="ECO:0000256" key="5">
    <source>
        <dbReference type="ARBA" id="ARBA00023136"/>
    </source>
</evidence>
<evidence type="ECO:0000256" key="3">
    <source>
        <dbReference type="ARBA" id="ARBA00022519"/>
    </source>
</evidence>
<evidence type="ECO:0000256" key="1">
    <source>
        <dbReference type="ARBA" id="ARBA00004533"/>
    </source>
</evidence>
<dbReference type="GO" id="GO:0008913">
    <property type="term" value="F:Kdo2-lipid IVA acyltransferase activity"/>
    <property type="evidence" value="ECO:0007669"/>
    <property type="project" value="UniProtKB-EC"/>
</dbReference>
<dbReference type="InterPro" id="IPR004960">
    <property type="entry name" value="LipA_acyltrans"/>
</dbReference>
<dbReference type="PANTHER" id="PTHR30606:SF10">
    <property type="entry name" value="PHOSPHATIDYLINOSITOL MANNOSIDE ACYLTRANSFERASE"/>
    <property type="match status" value="1"/>
</dbReference>
<keyword evidence="2" id="KW-1003">Cell membrane</keyword>
<protein>
    <submittedName>
        <fullName evidence="8">KDO2-lipid IV(A) lauroyltransferase</fullName>
        <ecNumber evidence="8">2.3.1.241</ecNumber>
    </submittedName>
</protein>
<dbReference type="GO" id="GO:0005886">
    <property type="term" value="C:plasma membrane"/>
    <property type="evidence" value="ECO:0007669"/>
    <property type="project" value="UniProtKB-SubCell"/>
</dbReference>
<sequence length="340" mass="37146">MTAPLLARARDRATVPAFRLGWLLLRLLPERLAYRLFEVVADVVTRRDGTGVQRLRRNYARVRPDLDGAALEDVVAKGVRATLRYYLEAFRLPATSGARVDAAVTHEGAPFDRLEAELRAGRPVLVFLGHTGNWDLAGAWCARHLGHVVTVAERLQPEEMFQAFLDFREGELGMTIHPAEHGTLDRLRDQLATGEPVVMPLLADRDLSASGIEVDLRGHRARMAAGPALLAAETGLPLFPVTFRHERGADGRWGMVMTFHEEIQVDPPGAAERARVITEITQHCADALGEAIAAHPQDWHMMQKVFLADLDPARDAARRAGDGAADPHGQATGTPGTSAA</sequence>
<accession>A0A852XHK7</accession>
<evidence type="ECO:0000256" key="4">
    <source>
        <dbReference type="ARBA" id="ARBA00022679"/>
    </source>
</evidence>
<dbReference type="CDD" id="cd07984">
    <property type="entry name" value="LPLAT_LABLAT-like"/>
    <property type="match status" value="1"/>
</dbReference>
<keyword evidence="4 8" id="KW-0808">Transferase</keyword>
<reference evidence="8 9" key="1">
    <citation type="submission" date="2020-07" db="EMBL/GenBank/DDBJ databases">
        <title>Sequencing the genomes of 1000 actinobacteria strains.</title>
        <authorList>
            <person name="Klenk H.-P."/>
        </authorList>
    </citation>
    <scope>NUCLEOTIDE SEQUENCE [LARGE SCALE GENOMIC DNA]</scope>
    <source>
        <strain evidence="8 9">DSM 24723</strain>
    </source>
</reference>
<proteinExistence type="predicted"/>
<dbReference type="PANTHER" id="PTHR30606">
    <property type="entry name" value="LIPID A BIOSYNTHESIS LAUROYL ACYLTRANSFERASE"/>
    <property type="match status" value="1"/>
</dbReference>
<feature type="compositionally biased region" description="Polar residues" evidence="7">
    <location>
        <begin position="331"/>
        <end position="340"/>
    </location>
</feature>
<keyword evidence="9" id="KW-1185">Reference proteome</keyword>
<feature type="region of interest" description="Disordered" evidence="7">
    <location>
        <begin position="317"/>
        <end position="340"/>
    </location>
</feature>
<dbReference type="EC" id="2.3.1.241" evidence="8"/>
<dbReference type="AlphaFoldDB" id="A0A852XHK7"/>
<dbReference type="RefSeq" id="WP_179463286.1">
    <property type="nucleotide sequence ID" value="NZ_JACBZX010000001.1"/>
</dbReference>
<name>A0A852XHK7_9MICO</name>